<dbReference type="InterPro" id="IPR041846">
    <property type="entry name" value="ENL_dom"/>
</dbReference>
<evidence type="ECO:0000256" key="12">
    <source>
        <dbReference type="SAM" id="SignalP"/>
    </source>
</evidence>
<dbReference type="GO" id="GO:0098552">
    <property type="term" value="C:side of membrane"/>
    <property type="evidence" value="ECO:0007669"/>
    <property type="project" value="UniProtKB-KW"/>
</dbReference>
<dbReference type="PANTHER" id="PTHR33021">
    <property type="entry name" value="BLUE COPPER PROTEIN"/>
    <property type="match status" value="1"/>
</dbReference>
<evidence type="ECO:0000256" key="9">
    <source>
        <dbReference type="ARBA" id="ARBA00035011"/>
    </source>
</evidence>
<name>A0A978VJV2_ZIZJJ</name>
<dbReference type="FunFam" id="2.60.40.420:FF:000010">
    <property type="entry name" value="Early nodulin-like protein 1"/>
    <property type="match status" value="1"/>
</dbReference>
<feature type="domain" description="Phytocyanin" evidence="13">
    <location>
        <begin position="28"/>
        <end position="129"/>
    </location>
</feature>
<evidence type="ECO:0000256" key="4">
    <source>
        <dbReference type="ARBA" id="ARBA00022729"/>
    </source>
</evidence>
<dbReference type="AlphaFoldDB" id="A0A978VJV2"/>
<dbReference type="InterPro" id="IPR003245">
    <property type="entry name" value="Phytocyanin_dom"/>
</dbReference>
<dbReference type="OrthoDB" id="2015640at2759"/>
<dbReference type="EMBL" id="JAEACU010000004">
    <property type="protein sequence ID" value="KAH7533371.1"/>
    <property type="molecule type" value="Genomic_DNA"/>
</dbReference>
<dbReference type="PROSITE" id="PS51485">
    <property type="entry name" value="PHYTOCYANIN"/>
    <property type="match status" value="1"/>
</dbReference>
<evidence type="ECO:0000256" key="6">
    <source>
        <dbReference type="ARBA" id="ARBA00023157"/>
    </source>
</evidence>
<dbReference type="Proteomes" id="UP000813462">
    <property type="component" value="Unassembled WGS sequence"/>
</dbReference>
<dbReference type="GO" id="GO:0005886">
    <property type="term" value="C:plasma membrane"/>
    <property type="evidence" value="ECO:0007669"/>
    <property type="project" value="UniProtKB-SubCell"/>
</dbReference>
<accession>A0A978VJV2</accession>
<gene>
    <name evidence="14" type="ORF">FEM48_Zijuj04G0123700</name>
</gene>
<evidence type="ECO:0000256" key="3">
    <source>
        <dbReference type="ARBA" id="ARBA00022622"/>
    </source>
</evidence>
<comment type="caution">
    <text evidence="14">The sequence shown here is derived from an EMBL/GenBank/DDBJ whole genome shotgun (WGS) entry which is preliminary data.</text>
</comment>
<evidence type="ECO:0000256" key="2">
    <source>
        <dbReference type="ARBA" id="ARBA00022475"/>
    </source>
</evidence>
<keyword evidence="5 11" id="KW-0472">Membrane</keyword>
<reference evidence="14" key="1">
    <citation type="journal article" date="2021" name="Front. Plant Sci.">
        <title>Chromosome-Scale Genome Assembly for Chinese Sour Jujube and Insights Into Its Genome Evolution and Domestication Signature.</title>
        <authorList>
            <person name="Shen L.-Y."/>
            <person name="Luo H."/>
            <person name="Wang X.-L."/>
            <person name="Wang X.-M."/>
            <person name="Qiu X.-J."/>
            <person name="Liu H."/>
            <person name="Zhou S.-S."/>
            <person name="Jia K.-H."/>
            <person name="Nie S."/>
            <person name="Bao Y.-T."/>
            <person name="Zhang R.-G."/>
            <person name="Yun Q.-Z."/>
            <person name="Chai Y.-H."/>
            <person name="Lu J.-Y."/>
            <person name="Li Y."/>
            <person name="Zhao S.-W."/>
            <person name="Mao J.-F."/>
            <person name="Jia S.-G."/>
            <person name="Mao Y.-M."/>
        </authorList>
    </citation>
    <scope>NUCLEOTIDE SEQUENCE</scope>
    <source>
        <strain evidence="14">AT0</strain>
        <tissue evidence="14">Leaf</tissue>
    </source>
</reference>
<dbReference type="PANTHER" id="PTHR33021:SF185">
    <property type="entry name" value="EARLY NODULIN-LIKE PROTEIN 3-RELATED"/>
    <property type="match status" value="1"/>
</dbReference>
<dbReference type="InterPro" id="IPR008972">
    <property type="entry name" value="Cupredoxin"/>
</dbReference>
<comment type="similarity">
    <text evidence="9">Belongs to the early nodulin-like (ENODL) family.</text>
</comment>
<feature type="transmembrane region" description="Helical" evidence="11">
    <location>
        <begin position="186"/>
        <end position="206"/>
    </location>
</feature>
<keyword evidence="2" id="KW-1003">Cell membrane</keyword>
<evidence type="ECO:0000256" key="11">
    <source>
        <dbReference type="SAM" id="Phobius"/>
    </source>
</evidence>
<evidence type="ECO:0000256" key="5">
    <source>
        <dbReference type="ARBA" id="ARBA00023136"/>
    </source>
</evidence>
<feature type="region of interest" description="Disordered" evidence="10">
    <location>
        <begin position="134"/>
        <end position="181"/>
    </location>
</feature>
<keyword evidence="3" id="KW-0336">GPI-anchor</keyword>
<sequence length="207" mass="22235">MGSKRVLGLVLSVIFMEFLIMIGSSQAYKFNVGGKDGWVLNPSENFTRWAERNRFQVNDTLFFKYKKGSDSVLVLTKEDYLTCNTQKPIMSLTDGDSVFTLNRSGAFYFASGNGDNCRKGQKLVLVVLAVRDRPHLPPPPPPPRSPSPVAPPPSAGGPTSPALAPGPRALSPVPSGNRPQKSSVPAGFGVSVWLVLFVSVGVTVVFG</sequence>
<keyword evidence="4 12" id="KW-0732">Signal</keyword>
<evidence type="ECO:0000256" key="7">
    <source>
        <dbReference type="ARBA" id="ARBA00023180"/>
    </source>
</evidence>
<protein>
    <recommendedName>
        <fullName evidence="13">Phytocyanin domain-containing protein</fullName>
    </recommendedName>
</protein>
<evidence type="ECO:0000313" key="15">
    <source>
        <dbReference type="Proteomes" id="UP000813462"/>
    </source>
</evidence>
<feature type="signal peptide" evidence="12">
    <location>
        <begin position="1"/>
        <end position="27"/>
    </location>
</feature>
<dbReference type="InterPro" id="IPR039391">
    <property type="entry name" value="Phytocyanin-like"/>
</dbReference>
<organism evidence="14 15">
    <name type="scientific">Ziziphus jujuba var. spinosa</name>
    <dbReference type="NCBI Taxonomy" id="714518"/>
    <lineage>
        <taxon>Eukaryota</taxon>
        <taxon>Viridiplantae</taxon>
        <taxon>Streptophyta</taxon>
        <taxon>Embryophyta</taxon>
        <taxon>Tracheophyta</taxon>
        <taxon>Spermatophyta</taxon>
        <taxon>Magnoliopsida</taxon>
        <taxon>eudicotyledons</taxon>
        <taxon>Gunneridae</taxon>
        <taxon>Pentapetalae</taxon>
        <taxon>rosids</taxon>
        <taxon>fabids</taxon>
        <taxon>Rosales</taxon>
        <taxon>Rhamnaceae</taxon>
        <taxon>Paliureae</taxon>
        <taxon>Ziziphus</taxon>
    </lineage>
</organism>
<feature type="chain" id="PRO_5036741859" description="Phytocyanin domain-containing protein" evidence="12">
    <location>
        <begin position="28"/>
        <end position="207"/>
    </location>
</feature>
<evidence type="ECO:0000256" key="1">
    <source>
        <dbReference type="ARBA" id="ARBA00004609"/>
    </source>
</evidence>
<feature type="compositionally biased region" description="Pro residues" evidence="10">
    <location>
        <begin position="136"/>
        <end position="155"/>
    </location>
</feature>
<comment type="subcellular location">
    <subcellularLocation>
        <location evidence="1">Cell membrane</location>
        <topology evidence="1">Lipid-anchor</topology>
        <topology evidence="1">GPI-anchor</topology>
    </subcellularLocation>
</comment>
<evidence type="ECO:0000256" key="10">
    <source>
        <dbReference type="SAM" id="MobiDB-lite"/>
    </source>
</evidence>
<evidence type="ECO:0000259" key="13">
    <source>
        <dbReference type="PROSITE" id="PS51485"/>
    </source>
</evidence>
<keyword evidence="11" id="KW-0812">Transmembrane</keyword>
<keyword evidence="8" id="KW-0449">Lipoprotein</keyword>
<proteinExistence type="inferred from homology"/>
<dbReference type="GO" id="GO:0009055">
    <property type="term" value="F:electron transfer activity"/>
    <property type="evidence" value="ECO:0007669"/>
    <property type="project" value="InterPro"/>
</dbReference>
<dbReference type="Pfam" id="PF02298">
    <property type="entry name" value="Cu_bind_like"/>
    <property type="match status" value="1"/>
</dbReference>
<feature type="compositionally biased region" description="Low complexity" evidence="10">
    <location>
        <begin position="156"/>
        <end position="167"/>
    </location>
</feature>
<dbReference type="Gene3D" id="2.60.40.420">
    <property type="entry name" value="Cupredoxins - blue copper proteins"/>
    <property type="match status" value="1"/>
</dbReference>
<dbReference type="CDD" id="cd11019">
    <property type="entry name" value="OsENODL1_like"/>
    <property type="match status" value="1"/>
</dbReference>
<evidence type="ECO:0000313" key="14">
    <source>
        <dbReference type="EMBL" id="KAH7533371.1"/>
    </source>
</evidence>
<keyword evidence="7" id="KW-0325">Glycoprotein</keyword>
<keyword evidence="11" id="KW-1133">Transmembrane helix</keyword>
<dbReference type="SUPFAM" id="SSF49503">
    <property type="entry name" value="Cupredoxins"/>
    <property type="match status" value="1"/>
</dbReference>
<keyword evidence="6" id="KW-1015">Disulfide bond</keyword>
<evidence type="ECO:0000256" key="8">
    <source>
        <dbReference type="ARBA" id="ARBA00023288"/>
    </source>
</evidence>